<dbReference type="Proteomes" id="UP000518266">
    <property type="component" value="Unassembled WGS sequence"/>
</dbReference>
<evidence type="ECO:0000256" key="1">
    <source>
        <dbReference type="SAM" id="MobiDB-lite"/>
    </source>
</evidence>
<dbReference type="EMBL" id="JAAKFY010000006">
    <property type="protein sequence ID" value="KAF3856802.1"/>
    <property type="molecule type" value="Genomic_DNA"/>
</dbReference>
<keyword evidence="3" id="KW-1185">Reference proteome</keyword>
<name>A0A7J5Z4P1_DISMA</name>
<protein>
    <submittedName>
        <fullName evidence="2">Uncharacterized protein</fullName>
    </submittedName>
</protein>
<dbReference type="OrthoDB" id="419189at2759"/>
<gene>
    <name evidence="2" type="ORF">F7725_017525</name>
</gene>
<organism evidence="2 3">
    <name type="scientific">Dissostichus mawsoni</name>
    <name type="common">Antarctic cod</name>
    <dbReference type="NCBI Taxonomy" id="36200"/>
    <lineage>
        <taxon>Eukaryota</taxon>
        <taxon>Metazoa</taxon>
        <taxon>Chordata</taxon>
        <taxon>Craniata</taxon>
        <taxon>Vertebrata</taxon>
        <taxon>Euteleostomi</taxon>
        <taxon>Actinopterygii</taxon>
        <taxon>Neopterygii</taxon>
        <taxon>Teleostei</taxon>
        <taxon>Neoteleostei</taxon>
        <taxon>Acanthomorphata</taxon>
        <taxon>Eupercaria</taxon>
        <taxon>Perciformes</taxon>
        <taxon>Notothenioidei</taxon>
        <taxon>Nototheniidae</taxon>
        <taxon>Dissostichus</taxon>
    </lineage>
</organism>
<proteinExistence type="predicted"/>
<feature type="compositionally biased region" description="Basic and acidic residues" evidence="1">
    <location>
        <begin position="100"/>
        <end position="111"/>
    </location>
</feature>
<dbReference type="AlphaFoldDB" id="A0A7J5Z4P1"/>
<accession>A0A7J5Z4P1</accession>
<feature type="region of interest" description="Disordered" evidence="1">
    <location>
        <begin position="82"/>
        <end position="111"/>
    </location>
</feature>
<sequence length="141" mass="15977">MVTRSSLAVNTSPWLTEDTHILKRHCRKVERLWKTTNLQIRQARLSLLASFPVFFLGWERRRSACAAGELLRDTERQLEEVDAISGSVSGPDQNPAGSWDTDRRESRQEEGTFKLGCESISSQQPCTLCLPCSTETRINSH</sequence>
<evidence type="ECO:0000313" key="2">
    <source>
        <dbReference type="EMBL" id="KAF3856802.1"/>
    </source>
</evidence>
<evidence type="ECO:0000313" key="3">
    <source>
        <dbReference type="Proteomes" id="UP000518266"/>
    </source>
</evidence>
<comment type="caution">
    <text evidence="2">The sequence shown here is derived from an EMBL/GenBank/DDBJ whole genome shotgun (WGS) entry which is preliminary data.</text>
</comment>
<reference evidence="2 3" key="1">
    <citation type="submission" date="2020-03" db="EMBL/GenBank/DDBJ databases">
        <title>Dissostichus mawsoni Genome sequencing and assembly.</title>
        <authorList>
            <person name="Park H."/>
        </authorList>
    </citation>
    <scope>NUCLEOTIDE SEQUENCE [LARGE SCALE GENOMIC DNA]</scope>
    <source>
        <strain evidence="2">DM0001</strain>
        <tissue evidence="2">Muscle</tissue>
    </source>
</reference>
<feature type="compositionally biased region" description="Polar residues" evidence="1">
    <location>
        <begin position="86"/>
        <end position="96"/>
    </location>
</feature>